<evidence type="ECO:0000313" key="2">
    <source>
        <dbReference type="Proteomes" id="UP000574369"/>
    </source>
</evidence>
<organism evidence="1 2">
    <name type="scientific">Roseateles terrae</name>
    <dbReference type="NCBI Taxonomy" id="431060"/>
    <lineage>
        <taxon>Bacteria</taxon>
        <taxon>Pseudomonadati</taxon>
        <taxon>Pseudomonadota</taxon>
        <taxon>Betaproteobacteria</taxon>
        <taxon>Burkholderiales</taxon>
        <taxon>Sphaerotilaceae</taxon>
        <taxon>Roseateles</taxon>
    </lineage>
</organism>
<reference evidence="1 2" key="1">
    <citation type="submission" date="2020-08" db="EMBL/GenBank/DDBJ databases">
        <title>Genomic Encyclopedia of Type Strains, Phase III (KMG-III): the genomes of soil and plant-associated and newly described type strains.</title>
        <authorList>
            <person name="Whitman W."/>
        </authorList>
    </citation>
    <scope>NUCLEOTIDE SEQUENCE [LARGE SCALE GENOMIC DNA]</scope>
    <source>
        <strain evidence="1 2">CECT 7247</strain>
    </source>
</reference>
<dbReference type="Proteomes" id="UP000574369">
    <property type="component" value="Unassembled WGS sequence"/>
</dbReference>
<keyword evidence="2" id="KW-1185">Reference proteome</keyword>
<dbReference type="EMBL" id="JACHXO010000010">
    <property type="protein sequence ID" value="MBB3197104.1"/>
    <property type="molecule type" value="Genomic_DNA"/>
</dbReference>
<protein>
    <submittedName>
        <fullName evidence="1">Uncharacterized protein</fullName>
    </submittedName>
</protein>
<proteinExistence type="predicted"/>
<comment type="caution">
    <text evidence="1">The sequence shown here is derived from an EMBL/GenBank/DDBJ whole genome shotgun (WGS) entry which is preliminary data.</text>
</comment>
<accession>A0ABR6GYB4</accession>
<name>A0ABR6GYB4_9BURK</name>
<gene>
    <name evidence="1" type="ORF">FHS28_004529</name>
</gene>
<sequence>MANSHHCFQTSVLRPCMQCSVGKGRSQVPFAEVKEETAKRAGDMKQMVPGSFLSNADLNNCQSQKGKCAKAQKLKSSKAPT</sequence>
<evidence type="ECO:0000313" key="1">
    <source>
        <dbReference type="EMBL" id="MBB3197104.1"/>
    </source>
</evidence>